<keyword evidence="3" id="KW-1185">Reference proteome</keyword>
<evidence type="ECO:0000313" key="3">
    <source>
        <dbReference type="Proteomes" id="UP000219020"/>
    </source>
</evidence>
<dbReference type="Pfam" id="PF13612">
    <property type="entry name" value="DDE_Tnp_1_3"/>
    <property type="match status" value="1"/>
</dbReference>
<comment type="caution">
    <text evidence="2">The sequence shown here is derived from an EMBL/GenBank/DDBJ whole genome shotgun (WGS) entry which is preliminary data.</text>
</comment>
<feature type="domain" description="Transposase DDE" evidence="1">
    <location>
        <begin position="1"/>
        <end position="63"/>
    </location>
</feature>
<evidence type="ECO:0000259" key="1">
    <source>
        <dbReference type="Pfam" id="PF13612"/>
    </source>
</evidence>
<reference evidence="3" key="1">
    <citation type="submission" date="2017-04" db="EMBL/GenBank/DDBJ databases">
        <title>Genome evolution of the luminous symbionts of deep sea anglerfish.</title>
        <authorList>
            <person name="Hendry T.A."/>
        </authorList>
    </citation>
    <scope>NUCLEOTIDE SEQUENCE [LARGE SCALE GENOMIC DNA]</scope>
</reference>
<proteinExistence type="predicted"/>
<evidence type="ECO:0000313" key="2">
    <source>
        <dbReference type="EMBL" id="PCS23588.1"/>
    </source>
</evidence>
<dbReference type="Proteomes" id="UP000219020">
    <property type="component" value="Unassembled WGS sequence"/>
</dbReference>
<sequence length="64" mass="7226">MVNDQSGIISVKVMTDKMDERKPVSEMADEIWECLYGDKGYISDALEWELAENGVTLITGMKKI</sequence>
<protein>
    <submittedName>
        <fullName evidence="2">Mobile element protein</fullName>
    </submittedName>
</protein>
<dbReference type="InterPro" id="IPR025668">
    <property type="entry name" value="Tnp_DDE_dom"/>
</dbReference>
<name>A0A2A5T635_9GAMM</name>
<accession>A0A2A5T635</accession>
<dbReference type="AlphaFoldDB" id="A0A2A5T635"/>
<gene>
    <name evidence="2" type="ORF">BTN49_0557</name>
</gene>
<organism evidence="2 3">
    <name type="scientific">Candidatus Enterovibrio escicola</name>
    <dbReference type="NCBI Taxonomy" id="1927127"/>
    <lineage>
        <taxon>Bacteria</taxon>
        <taxon>Pseudomonadati</taxon>
        <taxon>Pseudomonadota</taxon>
        <taxon>Gammaproteobacteria</taxon>
        <taxon>Vibrionales</taxon>
        <taxon>Vibrionaceae</taxon>
        <taxon>Enterovibrio</taxon>
    </lineage>
</organism>
<dbReference type="EMBL" id="NBYY01000009">
    <property type="protein sequence ID" value="PCS23588.1"/>
    <property type="molecule type" value="Genomic_DNA"/>
</dbReference>